<dbReference type="AlphaFoldDB" id="A0A139SNT5"/>
<keyword evidence="2" id="KW-0874">Quinone</keyword>
<name>A0A139SNT5_9BACT</name>
<feature type="transmembrane region" description="Helical" evidence="2">
    <location>
        <begin position="29"/>
        <end position="47"/>
    </location>
</feature>
<dbReference type="InterPro" id="IPR001457">
    <property type="entry name" value="NADH_UbQ/plastoQ_OxRdtase_su6"/>
</dbReference>
<comment type="similarity">
    <text evidence="1 2">Belongs to the complex I subunit 6 family.</text>
</comment>
<dbReference type="GO" id="GO:0005886">
    <property type="term" value="C:plasma membrane"/>
    <property type="evidence" value="ECO:0007669"/>
    <property type="project" value="UniProtKB-SubCell"/>
</dbReference>
<dbReference type="InterPro" id="IPR042106">
    <property type="entry name" value="Nuo/plastoQ_OxRdtase_6_NuoJ"/>
</dbReference>
<dbReference type="Gene3D" id="1.20.120.1200">
    <property type="entry name" value="NADH-ubiquinone/plastoquinone oxidoreductase chain 6, subunit NuoJ"/>
    <property type="match status" value="1"/>
</dbReference>
<organism evidence="3 4">
    <name type="scientific">Cephaloticoccus capnophilus</name>
    <dbReference type="NCBI Taxonomy" id="1548208"/>
    <lineage>
        <taxon>Bacteria</taxon>
        <taxon>Pseudomonadati</taxon>
        <taxon>Verrucomicrobiota</taxon>
        <taxon>Opitutia</taxon>
        <taxon>Opitutales</taxon>
        <taxon>Opitutaceae</taxon>
        <taxon>Cephaloticoccus</taxon>
    </lineage>
</organism>
<dbReference type="PANTHER" id="PTHR33269:SF17">
    <property type="entry name" value="NADH-UBIQUINONE OXIDOREDUCTASE CHAIN 6"/>
    <property type="match status" value="1"/>
</dbReference>
<evidence type="ECO:0000256" key="2">
    <source>
        <dbReference type="RuleBase" id="RU004429"/>
    </source>
</evidence>
<feature type="transmembrane region" description="Helical" evidence="2">
    <location>
        <begin position="53"/>
        <end position="75"/>
    </location>
</feature>
<dbReference type="GO" id="GO:0008137">
    <property type="term" value="F:NADH dehydrogenase (ubiquinone) activity"/>
    <property type="evidence" value="ECO:0007669"/>
    <property type="project" value="UniProtKB-UniRule"/>
</dbReference>
<dbReference type="EMBL" id="LSZP01000028">
    <property type="protein sequence ID" value="KXU36245.1"/>
    <property type="molecule type" value="Genomic_DNA"/>
</dbReference>
<evidence type="ECO:0000313" key="3">
    <source>
        <dbReference type="EMBL" id="KXU36245.1"/>
    </source>
</evidence>
<evidence type="ECO:0000256" key="1">
    <source>
        <dbReference type="ARBA" id="ARBA00005698"/>
    </source>
</evidence>
<comment type="subcellular location">
    <subcellularLocation>
        <location evidence="2">Cell membrane</location>
        <topology evidence="2">Multi-pass membrane protein</topology>
    </subcellularLocation>
</comment>
<keyword evidence="2" id="KW-1003">Cell membrane</keyword>
<comment type="caution">
    <text evidence="3">The sequence shown here is derived from an EMBL/GenBank/DDBJ whole genome shotgun (WGS) entry which is preliminary data.</text>
</comment>
<dbReference type="RefSeq" id="WP_068711344.1">
    <property type="nucleotide sequence ID" value="NZ_LSZP01000028.1"/>
</dbReference>
<dbReference type="EC" id="7.1.1.-" evidence="2"/>
<proteinExistence type="inferred from homology"/>
<keyword evidence="2" id="KW-0472">Membrane</keyword>
<keyword evidence="2" id="KW-0520">NAD</keyword>
<dbReference type="STRING" id="1548208.AXK12_03665"/>
<reference evidence="3 4" key="1">
    <citation type="submission" date="2016-02" db="EMBL/GenBank/DDBJ databases">
        <authorList>
            <person name="Wen L."/>
            <person name="He K."/>
            <person name="Yang H."/>
        </authorList>
    </citation>
    <scope>NUCLEOTIDE SEQUENCE [LARGE SCALE GENOMIC DNA]</scope>
    <source>
        <strain evidence="3 4">CV41</strain>
    </source>
</reference>
<keyword evidence="4" id="KW-1185">Reference proteome</keyword>
<dbReference type="Pfam" id="PF00499">
    <property type="entry name" value="Oxidored_q3"/>
    <property type="match status" value="1"/>
</dbReference>
<accession>A0A139SNT5</accession>
<comment type="catalytic activity">
    <reaction evidence="2">
        <text>a quinone + NADH + 5 H(+)(in) = a quinol + NAD(+) + 4 H(+)(out)</text>
        <dbReference type="Rhea" id="RHEA:57888"/>
        <dbReference type="ChEBI" id="CHEBI:15378"/>
        <dbReference type="ChEBI" id="CHEBI:24646"/>
        <dbReference type="ChEBI" id="CHEBI:57540"/>
        <dbReference type="ChEBI" id="CHEBI:57945"/>
        <dbReference type="ChEBI" id="CHEBI:132124"/>
    </reaction>
</comment>
<keyword evidence="2" id="KW-0812">Transmembrane</keyword>
<protein>
    <recommendedName>
        <fullName evidence="2">NADH-quinone oxidoreductase subunit J</fullName>
        <ecNumber evidence="2">7.1.1.-</ecNumber>
    </recommendedName>
</protein>
<comment type="function">
    <text evidence="2">NDH-1 shuttles electrons from NADH, via FMN and iron-sulfur (Fe-S) centers, to quinones in the respiratory chain. Couples the redox reaction to proton translocation (for every two electrons transferred, four hydrogen ions are translocated across the cytoplasmic membrane), and thus conserves the redox energy in a proton gradient.</text>
</comment>
<dbReference type="OrthoDB" id="9795409at2"/>
<evidence type="ECO:0000313" key="4">
    <source>
        <dbReference type="Proteomes" id="UP000071392"/>
    </source>
</evidence>
<keyword evidence="2" id="KW-1133">Transmembrane helix</keyword>
<gene>
    <name evidence="3" type="ORF">AXK12_03665</name>
</gene>
<feature type="transmembrane region" description="Helical" evidence="2">
    <location>
        <begin position="139"/>
        <end position="160"/>
    </location>
</feature>
<sequence>MLDTLFTVFATFALLFALGAVLSPNAINAALCFLLCLVSVAGIFVLLEAYLLAVLLVLVYAGAVVALFLFIIMLLDLKQVSAWKFRGISALAGVVGAGLLVAGVLAVATRGQLDSLPAAMIPALGADLKAYAHALFTTYLLPVQVMGFLLLAAMLGVIVLSKKFIAQGEAPAASPALDSQPATQAAQK</sequence>
<dbReference type="Proteomes" id="UP000071392">
    <property type="component" value="Unassembled WGS sequence"/>
</dbReference>
<feature type="transmembrane region" description="Helical" evidence="2">
    <location>
        <begin position="6"/>
        <end position="22"/>
    </location>
</feature>
<dbReference type="GO" id="GO:0048038">
    <property type="term" value="F:quinone binding"/>
    <property type="evidence" value="ECO:0007669"/>
    <property type="project" value="UniProtKB-UniRule"/>
</dbReference>
<feature type="transmembrane region" description="Helical" evidence="2">
    <location>
        <begin position="87"/>
        <end position="108"/>
    </location>
</feature>
<dbReference type="PANTHER" id="PTHR33269">
    <property type="entry name" value="NADH-UBIQUINONE OXIDOREDUCTASE CHAIN 6"/>
    <property type="match status" value="1"/>
</dbReference>